<protein>
    <submittedName>
        <fullName evidence="1">Carboxylate-amine ligase</fullName>
    </submittedName>
</protein>
<dbReference type="SUPFAM" id="SSF55931">
    <property type="entry name" value="Glutamine synthetase/guanido kinase"/>
    <property type="match status" value="1"/>
</dbReference>
<reference evidence="2" key="1">
    <citation type="submission" date="2016-08" db="EMBL/GenBank/DDBJ databases">
        <authorList>
            <person name="Varghese N."/>
            <person name="Submissions Spin"/>
        </authorList>
    </citation>
    <scope>NUCLEOTIDE SEQUENCE [LARGE SCALE GENOMIC DNA]</scope>
    <source>
        <strain evidence="2">ERR11</strain>
    </source>
</reference>
<organism evidence="1 2">
    <name type="scientific">Bradyrhizobium shewense</name>
    <dbReference type="NCBI Taxonomy" id="1761772"/>
    <lineage>
        <taxon>Bacteria</taxon>
        <taxon>Pseudomonadati</taxon>
        <taxon>Pseudomonadota</taxon>
        <taxon>Alphaproteobacteria</taxon>
        <taxon>Hyphomicrobiales</taxon>
        <taxon>Nitrobacteraceae</taxon>
        <taxon>Bradyrhizobium</taxon>
    </lineage>
</organism>
<dbReference type="PANTHER" id="PTHR36510">
    <property type="entry name" value="GLUTAMATE--CYSTEINE LIGASE 2-RELATED"/>
    <property type="match status" value="1"/>
</dbReference>
<sequence>MHHPDLNANHSAVHRALIEENRWRAQRYGTDGTYIDLVSLEPVSFRSWLDAVIALLAPDIEHLGVEDDIQHLKTIPKRGTSAHLQLEYFRGLRKFGRSPREAIGDVTKWLRTSTETGNFAARNDEPKKARDQQPFATLAAFGSKLPPGDIAFK</sequence>
<dbReference type="InterPro" id="IPR014746">
    <property type="entry name" value="Gln_synth/guanido_kin_cat_dom"/>
</dbReference>
<dbReference type="EMBL" id="FMAI01000014">
    <property type="protein sequence ID" value="SCB50556.1"/>
    <property type="molecule type" value="Genomic_DNA"/>
</dbReference>
<dbReference type="InterPro" id="IPR050141">
    <property type="entry name" value="GCL_type2/YbdK_subfam"/>
</dbReference>
<accession>A0A1C3XEM1</accession>
<gene>
    <name evidence="1" type="ORF">GA0061098_1014177</name>
</gene>
<dbReference type="AlphaFoldDB" id="A0A1C3XEM1"/>
<dbReference type="Proteomes" id="UP000199184">
    <property type="component" value="Unassembled WGS sequence"/>
</dbReference>
<dbReference type="Gene3D" id="3.30.590.20">
    <property type="match status" value="1"/>
</dbReference>
<keyword evidence="1" id="KW-0436">Ligase</keyword>
<keyword evidence="2" id="KW-1185">Reference proteome</keyword>
<evidence type="ECO:0000313" key="1">
    <source>
        <dbReference type="EMBL" id="SCB50556.1"/>
    </source>
</evidence>
<evidence type="ECO:0000313" key="2">
    <source>
        <dbReference type="Proteomes" id="UP000199184"/>
    </source>
</evidence>
<proteinExistence type="predicted"/>
<name>A0A1C3XEM1_9BRAD</name>
<dbReference type="PANTHER" id="PTHR36510:SF1">
    <property type="entry name" value="GLUTAMATE--CYSTEINE LIGASE 2-RELATED"/>
    <property type="match status" value="1"/>
</dbReference>
<dbReference type="GO" id="GO:0016879">
    <property type="term" value="F:ligase activity, forming carbon-nitrogen bonds"/>
    <property type="evidence" value="ECO:0007669"/>
    <property type="project" value="TreeGrafter"/>
</dbReference>